<proteinExistence type="predicted"/>
<keyword evidence="2" id="KW-1133">Transmembrane helix</keyword>
<protein>
    <submittedName>
        <fullName evidence="3">Uncharacterized protein</fullName>
    </submittedName>
</protein>
<feature type="transmembrane region" description="Helical" evidence="2">
    <location>
        <begin position="46"/>
        <end position="69"/>
    </location>
</feature>
<gene>
    <name evidence="3" type="ORF">JD77_02514</name>
</gene>
<dbReference type="AlphaFoldDB" id="A0A562I946"/>
<feature type="transmembrane region" description="Helical" evidence="2">
    <location>
        <begin position="153"/>
        <end position="175"/>
    </location>
</feature>
<evidence type="ECO:0000313" key="3">
    <source>
        <dbReference type="EMBL" id="TWH67537.1"/>
    </source>
</evidence>
<organism evidence="3 4">
    <name type="scientific">Micromonospora olivasterospora</name>
    <dbReference type="NCBI Taxonomy" id="1880"/>
    <lineage>
        <taxon>Bacteria</taxon>
        <taxon>Bacillati</taxon>
        <taxon>Actinomycetota</taxon>
        <taxon>Actinomycetes</taxon>
        <taxon>Micromonosporales</taxon>
        <taxon>Micromonosporaceae</taxon>
        <taxon>Micromonospora</taxon>
    </lineage>
</organism>
<evidence type="ECO:0000256" key="1">
    <source>
        <dbReference type="SAM" id="MobiDB-lite"/>
    </source>
</evidence>
<feature type="transmembrane region" description="Helical" evidence="2">
    <location>
        <begin position="182"/>
        <end position="200"/>
    </location>
</feature>
<dbReference type="RefSeq" id="WP_145774497.1">
    <property type="nucleotide sequence ID" value="NZ_BAAATQ010000030.1"/>
</dbReference>
<name>A0A562I946_MICOL</name>
<feature type="transmembrane region" description="Helical" evidence="2">
    <location>
        <begin position="295"/>
        <end position="318"/>
    </location>
</feature>
<feature type="transmembrane region" description="Helical" evidence="2">
    <location>
        <begin position="231"/>
        <end position="251"/>
    </location>
</feature>
<dbReference type="OrthoDB" id="3406163at2"/>
<keyword evidence="2" id="KW-0812">Transmembrane</keyword>
<accession>A0A562I946</accession>
<feature type="transmembrane region" description="Helical" evidence="2">
    <location>
        <begin position="263"/>
        <end position="283"/>
    </location>
</feature>
<feature type="region of interest" description="Disordered" evidence="1">
    <location>
        <begin position="364"/>
        <end position="453"/>
    </location>
</feature>
<feature type="compositionally biased region" description="Basic and acidic residues" evidence="1">
    <location>
        <begin position="96"/>
        <end position="112"/>
    </location>
</feature>
<dbReference type="EMBL" id="VLKE01000001">
    <property type="protein sequence ID" value="TWH67537.1"/>
    <property type="molecule type" value="Genomic_DNA"/>
</dbReference>
<dbReference type="Proteomes" id="UP000319825">
    <property type="component" value="Unassembled WGS sequence"/>
</dbReference>
<feature type="compositionally biased region" description="Gly residues" evidence="1">
    <location>
        <begin position="422"/>
        <end position="432"/>
    </location>
</feature>
<keyword evidence="2" id="KW-0472">Membrane</keyword>
<comment type="caution">
    <text evidence="3">The sequence shown here is derived from an EMBL/GenBank/DDBJ whole genome shotgun (WGS) entry which is preliminary data.</text>
</comment>
<feature type="region of interest" description="Disordered" evidence="1">
    <location>
        <begin position="78"/>
        <end position="112"/>
    </location>
</feature>
<sequence>MARLGWGGSIATAAGVAAGAGAAQLGFGYGLGIIDWATDATTGEAAWLASLAWSTWIAGTSTIAGAVCAQRLRRAPAGPGEVAVGPVDAPSPAEDPATRRTTAEDPATRRMDDGGPATAIALALAGAVGALLTMLLVAVPARAVTVPGVAAPQTVAACYAGAGLLVGLLTAVWALRSPAAAANVIATVGWLWVLAVVAVLDGVLSGRGLSSAQLGIWQLGADSPSLWIRGWFYWPGAVLALGSAVLIGSLAARRTARSPQRRLGAAASGAAGPLLVALAYLLAVPGLTAIGREQVSAHLVAPYAVVAGFAGSVLAAALAQRAARRRPDVPVAVPDVPVAVPDVPVAVPDVPVAVPDVPVAIPRQRTGEVDDAPAGPPSEPVGSGGAVPSTGPAEPLTSPVPVGSAVPRGSATTGTARAAGETGPGDAGGVPAAGGDVAAERPAPRSRGARRAR</sequence>
<reference evidence="3 4" key="1">
    <citation type="submission" date="2019-07" db="EMBL/GenBank/DDBJ databases">
        <title>R&amp;d 2014.</title>
        <authorList>
            <person name="Klenk H.-P."/>
        </authorList>
    </citation>
    <scope>NUCLEOTIDE SEQUENCE [LARGE SCALE GENOMIC DNA]</scope>
    <source>
        <strain evidence="3 4">DSM 43868</strain>
    </source>
</reference>
<keyword evidence="4" id="KW-1185">Reference proteome</keyword>
<evidence type="ECO:0000313" key="4">
    <source>
        <dbReference type="Proteomes" id="UP000319825"/>
    </source>
</evidence>
<feature type="transmembrane region" description="Helical" evidence="2">
    <location>
        <begin position="119"/>
        <end position="141"/>
    </location>
</feature>
<evidence type="ECO:0000256" key="2">
    <source>
        <dbReference type="SAM" id="Phobius"/>
    </source>
</evidence>
<feature type="compositionally biased region" description="Low complexity" evidence="1">
    <location>
        <begin position="409"/>
        <end position="421"/>
    </location>
</feature>